<name>A0A4S4FG81_9MICO</name>
<dbReference type="EC" id="2.7.11.1" evidence="1"/>
<dbReference type="Pfam" id="PF00069">
    <property type="entry name" value="Pkinase"/>
    <property type="match status" value="1"/>
</dbReference>
<evidence type="ECO:0000256" key="5">
    <source>
        <dbReference type="ARBA" id="ARBA00022840"/>
    </source>
</evidence>
<dbReference type="InterPro" id="IPR011009">
    <property type="entry name" value="Kinase-like_dom_sf"/>
</dbReference>
<keyword evidence="8" id="KW-1185">Reference proteome</keyword>
<dbReference type="Gene3D" id="3.30.200.20">
    <property type="entry name" value="Phosphorylase Kinase, domain 1"/>
    <property type="match status" value="1"/>
</dbReference>
<evidence type="ECO:0000256" key="3">
    <source>
        <dbReference type="ARBA" id="ARBA00022741"/>
    </source>
</evidence>
<reference evidence="7 8" key="1">
    <citation type="submission" date="2019-04" db="EMBL/GenBank/DDBJ databases">
        <authorList>
            <person name="Jiang L."/>
        </authorList>
    </citation>
    <scope>NUCLEOTIDE SEQUENCE [LARGE SCALE GENOMIC DNA]</scope>
    <source>
        <strain evidence="7 8">YIM 131861</strain>
    </source>
</reference>
<dbReference type="SMART" id="SM00220">
    <property type="entry name" value="S_TKc"/>
    <property type="match status" value="1"/>
</dbReference>
<keyword evidence="7" id="KW-0723">Serine/threonine-protein kinase</keyword>
<dbReference type="InterPro" id="IPR050660">
    <property type="entry name" value="NEK_Ser/Thr_kinase"/>
</dbReference>
<gene>
    <name evidence="7" type="ORF">E6C70_15920</name>
</gene>
<dbReference type="OrthoDB" id="9762169at2"/>
<dbReference type="PANTHER" id="PTHR43671">
    <property type="entry name" value="SERINE/THREONINE-PROTEIN KINASE NEK"/>
    <property type="match status" value="1"/>
</dbReference>
<evidence type="ECO:0000313" key="8">
    <source>
        <dbReference type="Proteomes" id="UP000307380"/>
    </source>
</evidence>
<protein>
    <recommendedName>
        <fullName evidence="1">non-specific serine/threonine protein kinase</fullName>
        <ecNumber evidence="1">2.7.11.1</ecNumber>
    </recommendedName>
</protein>
<evidence type="ECO:0000256" key="4">
    <source>
        <dbReference type="ARBA" id="ARBA00022777"/>
    </source>
</evidence>
<dbReference type="Proteomes" id="UP000307380">
    <property type="component" value="Unassembled WGS sequence"/>
</dbReference>
<keyword evidence="2" id="KW-0808">Transferase</keyword>
<dbReference type="Gene3D" id="1.10.510.10">
    <property type="entry name" value="Transferase(Phosphotransferase) domain 1"/>
    <property type="match status" value="1"/>
</dbReference>
<dbReference type="GO" id="GO:0005524">
    <property type="term" value="F:ATP binding"/>
    <property type="evidence" value="ECO:0007669"/>
    <property type="project" value="UniProtKB-KW"/>
</dbReference>
<proteinExistence type="predicted"/>
<dbReference type="AlphaFoldDB" id="A0A4S4FG81"/>
<keyword evidence="4 7" id="KW-0418">Kinase</keyword>
<dbReference type="CDD" id="cd14014">
    <property type="entry name" value="STKc_PknB_like"/>
    <property type="match status" value="1"/>
</dbReference>
<evidence type="ECO:0000256" key="2">
    <source>
        <dbReference type="ARBA" id="ARBA00022679"/>
    </source>
</evidence>
<accession>A0A4S4FG81</accession>
<dbReference type="InterPro" id="IPR008271">
    <property type="entry name" value="Ser/Thr_kinase_AS"/>
</dbReference>
<keyword evidence="5" id="KW-0067">ATP-binding</keyword>
<dbReference type="PANTHER" id="PTHR43671:SF13">
    <property type="entry name" value="SERINE_THREONINE-PROTEIN KINASE NEK2"/>
    <property type="match status" value="1"/>
</dbReference>
<sequence length="321" mass="34340">MPRGGGDEGMGFVSESTGDMQPKLLEGRYEVRSLIARGGMGSVFKAWDIRLHRSVAVKVMNPELTEDESARVDREIAIASHTHHPGFAEVLDIGVVDTSTDERRFMVMELVNGGSLQEAIVESAPDLKTVAEIGTQVADALGHLHLRGVLHLDVKPGNILIEHVPTLGFTRRARLIDFGIAQPIDGHGRAPGRSIVASAAYMSPEHVEGLPLGGGSDVYSLGLVLLRCITGREEFTGTQADAAIERLRRDPEIPELLPTGWSQLLAAMTLRAPAGRPTAHDVAGEFDAFARASRHTPITFTPTRSPLAAADDALSTAELAG</sequence>
<feature type="domain" description="Protein kinase" evidence="6">
    <location>
        <begin position="29"/>
        <end position="290"/>
    </location>
</feature>
<evidence type="ECO:0000256" key="1">
    <source>
        <dbReference type="ARBA" id="ARBA00012513"/>
    </source>
</evidence>
<dbReference type="InterPro" id="IPR000719">
    <property type="entry name" value="Prot_kinase_dom"/>
</dbReference>
<comment type="caution">
    <text evidence="7">The sequence shown here is derived from an EMBL/GenBank/DDBJ whole genome shotgun (WGS) entry which is preliminary data.</text>
</comment>
<evidence type="ECO:0000259" key="6">
    <source>
        <dbReference type="PROSITE" id="PS50011"/>
    </source>
</evidence>
<keyword evidence="3" id="KW-0547">Nucleotide-binding</keyword>
<evidence type="ECO:0000313" key="7">
    <source>
        <dbReference type="EMBL" id="THG29101.1"/>
    </source>
</evidence>
<dbReference type="PROSITE" id="PS50011">
    <property type="entry name" value="PROTEIN_KINASE_DOM"/>
    <property type="match status" value="1"/>
</dbReference>
<dbReference type="PROSITE" id="PS00108">
    <property type="entry name" value="PROTEIN_KINASE_ST"/>
    <property type="match status" value="1"/>
</dbReference>
<organism evidence="7 8">
    <name type="scientific">Orlajensenia flava</name>
    <dbReference type="NCBI Taxonomy" id="2565934"/>
    <lineage>
        <taxon>Bacteria</taxon>
        <taxon>Bacillati</taxon>
        <taxon>Actinomycetota</taxon>
        <taxon>Actinomycetes</taxon>
        <taxon>Micrococcales</taxon>
        <taxon>Microbacteriaceae</taxon>
        <taxon>Orlajensenia</taxon>
    </lineage>
</organism>
<dbReference type="EMBL" id="SSSN01000015">
    <property type="protein sequence ID" value="THG29101.1"/>
    <property type="molecule type" value="Genomic_DNA"/>
</dbReference>
<dbReference type="GO" id="GO:0004674">
    <property type="term" value="F:protein serine/threonine kinase activity"/>
    <property type="evidence" value="ECO:0007669"/>
    <property type="project" value="UniProtKB-KW"/>
</dbReference>
<dbReference type="SUPFAM" id="SSF56112">
    <property type="entry name" value="Protein kinase-like (PK-like)"/>
    <property type="match status" value="1"/>
</dbReference>